<evidence type="ECO:0000313" key="11">
    <source>
        <dbReference type="Proteomes" id="UP000606786"/>
    </source>
</evidence>
<evidence type="ECO:0000256" key="8">
    <source>
        <dbReference type="SAM" id="MobiDB-lite"/>
    </source>
</evidence>
<feature type="region of interest" description="Disordered" evidence="8">
    <location>
        <begin position="408"/>
        <end position="434"/>
    </location>
</feature>
<feature type="compositionally biased region" description="Basic residues" evidence="8">
    <location>
        <begin position="28"/>
        <end position="41"/>
    </location>
</feature>
<feature type="compositionally biased region" description="Low complexity" evidence="8">
    <location>
        <begin position="408"/>
        <end position="431"/>
    </location>
</feature>
<keyword evidence="5 9" id="KW-0812">Transmembrane</keyword>
<evidence type="ECO:0000256" key="9">
    <source>
        <dbReference type="SAM" id="Phobius"/>
    </source>
</evidence>
<keyword evidence="7 9" id="KW-0472">Membrane</keyword>
<dbReference type="GO" id="GO:0016757">
    <property type="term" value="F:glycosyltransferase activity"/>
    <property type="evidence" value="ECO:0007669"/>
    <property type="project" value="UniProtKB-KW"/>
</dbReference>
<proteinExistence type="inferred from homology"/>
<dbReference type="EMBL" id="CAJHJT010000012">
    <property type="protein sequence ID" value="CAD7000547.1"/>
    <property type="molecule type" value="Genomic_DNA"/>
</dbReference>
<dbReference type="Pfam" id="PF01697">
    <property type="entry name" value="Glyco_transf_92"/>
    <property type="match status" value="2"/>
</dbReference>
<dbReference type="PANTHER" id="PTHR21461">
    <property type="entry name" value="GLYCOSYLTRANSFERASE FAMILY 92 PROTEIN"/>
    <property type="match status" value="1"/>
</dbReference>
<organism evidence="10 11">
    <name type="scientific">Ceratitis capitata</name>
    <name type="common">Mediterranean fruit fly</name>
    <name type="synonym">Tephritis capitata</name>
    <dbReference type="NCBI Taxonomy" id="7213"/>
    <lineage>
        <taxon>Eukaryota</taxon>
        <taxon>Metazoa</taxon>
        <taxon>Ecdysozoa</taxon>
        <taxon>Arthropoda</taxon>
        <taxon>Hexapoda</taxon>
        <taxon>Insecta</taxon>
        <taxon>Pterygota</taxon>
        <taxon>Neoptera</taxon>
        <taxon>Endopterygota</taxon>
        <taxon>Diptera</taxon>
        <taxon>Brachycera</taxon>
        <taxon>Muscomorpha</taxon>
        <taxon>Tephritoidea</taxon>
        <taxon>Tephritidae</taxon>
        <taxon>Ceratitis</taxon>
        <taxon>Ceratitis</taxon>
    </lineage>
</organism>
<dbReference type="OrthoDB" id="2526284at2759"/>
<dbReference type="AlphaFoldDB" id="A0A811US07"/>
<feature type="non-terminal residue" evidence="10">
    <location>
        <position position="1000"/>
    </location>
</feature>
<comment type="caution">
    <text evidence="10">The sequence shown here is derived from an EMBL/GenBank/DDBJ whole genome shotgun (WGS) entry which is preliminary data.</text>
</comment>
<accession>A0A811US07</accession>
<feature type="region of interest" description="Disordered" evidence="8">
    <location>
        <begin position="898"/>
        <end position="918"/>
    </location>
</feature>
<dbReference type="GO" id="GO:0016020">
    <property type="term" value="C:membrane"/>
    <property type="evidence" value="ECO:0007669"/>
    <property type="project" value="UniProtKB-SubCell"/>
</dbReference>
<feature type="compositionally biased region" description="Pro residues" evidence="8">
    <location>
        <begin position="581"/>
        <end position="606"/>
    </location>
</feature>
<reference evidence="10" key="1">
    <citation type="submission" date="2020-11" db="EMBL/GenBank/DDBJ databases">
        <authorList>
            <person name="Whitehead M."/>
        </authorList>
    </citation>
    <scope>NUCLEOTIDE SEQUENCE</scope>
    <source>
        <strain evidence="10">EGII</strain>
    </source>
</reference>
<dbReference type="InterPro" id="IPR008166">
    <property type="entry name" value="Glyco_transf_92"/>
</dbReference>
<feature type="compositionally biased region" description="Low complexity" evidence="8">
    <location>
        <begin position="566"/>
        <end position="580"/>
    </location>
</feature>
<evidence type="ECO:0000256" key="3">
    <source>
        <dbReference type="ARBA" id="ARBA00022676"/>
    </source>
</evidence>
<keyword evidence="11" id="KW-1185">Reference proteome</keyword>
<evidence type="ECO:0000256" key="5">
    <source>
        <dbReference type="ARBA" id="ARBA00022692"/>
    </source>
</evidence>
<evidence type="ECO:0000256" key="7">
    <source>
        <dbReference type="ARBA" id="ARBA00023136"/>
    </source>
</evidence>
<keyword evidence="3" id="KW-0328">Glycosyltransferase</keyword>
<keyword evidence="4" id="KW-0808">Transferase</keyword>
<feature type="transmembrane region" description="Helical" evidence="9">
    <location>
        <begin position="89"/>
        <end position="114"/>
    </location>
</feature>
<dbReference type="Proteomes" id="UP000606786">
    <property type="component" value="Unassembled WGS sequence"/>
</dbReference>
<evidence type="ECO:0000256" key="1">
    <source>
        <dbReference type="ARBA" id="ARBA00004167"/>
    </source>
</evidence>
<evidence type="ECO:0000256" key="4">
    <source>
        <dbReference type="ARBA" id="ARBA00022679"/>
    </source>
</evidence>
<name>A0A811US07_CERCA</name>
<feature type="compositionally biased region" description="Low complexity" evidence="8">
    <location>
        <begin position="850"/>
        <end position="873"/>
    </location>
</feature>
<dbReference type="GO" id="GO:0005737">
    <property type="term" value="C:cytoplasm"/>
    <property type="evidence" value="ECO:0007669"/>
    <property type="project" value="TreeGrafter"/>
</dbReference>
<feature type="region of interest" description="Disordered" evidence="8">
    <location>
        <begin position="845"/>
        <end position="883"/>
    </location>
</feature>
<sequence length="1000" mass="111557">MLETKRDEIDHYGLFSKTAQHYANHSKQQQHHHHHHHHHSSSHIIGRSGIGGGGGSVCSTDSGSGNRLSGGSSSTKRGKKQNWGSRDRAGMSFLIVIAFFAVFGLIVLMELFMIDERSHTGMMALRHGNNFGSRSGDSMPDYDNVKDDYDLLEENLLSDSKLGFVQFRDNKLKIQDAESDGNGRVAGVLINSGGIESAQAQRGNADGAGASVGGGIVRPGGGMGTPIIPWGKILPSKVEETLPHFPIGMQPNDGAWQVVNGTRFKFFVFSAYYDRRDGAKLVRVIGATKTRTPERVWCRFWYPQQSAQQHKHPEQQTSSYTSATVMARVKVIRENWNLKYSAVFVLCPVRPAELEVPHYVSIVARLRTPPGNLLQLRNTDWDPDFAHLRTPPAVVAAAAVAAANSSNAHANATTMQQQQQQRQLKQQPHYQRPATMSPAGAEYLPYGLPTDEQIPDKIAVCVKPFHFNYDQALYLMEFLEFYALLGVAHFTFYNHTLGPHATCVLQHYIDGDIPNTSTAWDVDLAEVLGRGVSLMGQDAAKVDGVEAQTPVAASASAAAGAAATAQTKQTTATAEVTGALQPPPPPPPPAQPQLPPRPPPLEPTLPPAKRYKSTNYAKPTINILPWNLRMRSQKEIRTEGLFAALNDCLYRTMHRYRYLAMVDLDEFIVPRHNDTLNELINSLNHRFRYRSLGAYSFQNAFFYLQFPDDPLVTQTHSYHGGTQMGHQEPYAHTNSALRASLVTQRKTRRRLKLHPQKQRSKYICKPESVIEAGNHFVWEFSPAKGSLNVPPTDGILQHYRVCEFGGNDCIKAPSVVDRTATKYVNRLVERVELVYKHLKHRCDLPALPNESESQEQYQAQRQQEQKQQQQQQQQRKEHTQSTGELLKAEVSAKALANKMNNNNDNNSKGVNKKREAINASADERIRTLANVKSKRDNDREISSNSRNSATTLQKAAVLSSLNTIDPTVSPAHHEEYKVKRKKRKIVVFEQDEEGLPTARL</sequence>
<gene>
    <name evidence="10" type="ORF">CCAP1982_LOCUS9023</name>
</gene>
<evidence type="ECO:0000256" key="2">
    <source>
        <dbReference type="ARBA" id="ARBA00007647"/>
    </source>
</evidence>
<comment type="subcellular location">
    <subcellularLocation>
        <location evidence="1">Membrane</location>
        <topology evidence="1">Single-pass membrane protein</topology>
    </subcellularLocation>
</comment>
<feature type="compositionally biased region" description="Low complexity" evidence="8">
    <location>
        <begin position="898"/>
        <end position="909"/>
    </location>
</feature>
<evidence type="ECO:0000313" key="10">
    <source>
        <dbReference type="EMBL" id="CAD7000547.1"/>
    </source>
</evidence>
<evidence type="ECO:0000256" key="6">
    <source>
        <dbReference type="ARBA" id="ARBA00022989"/>
    </source>
</evidence>
<protein>
    <submittedName>
        <fullName evidence="10">(Mediterranean fruit fly) hypothetical protein</fullName>
    </submittedName>
</protein>
<feature type="compositionally biased region" description="Low complexity" evidence="8">
    <location>
        <begin position="57"/>
        <end position="75"/>
    </location>
</feature>
<dbReference type="PANTHER" id="PTHR21461:SF40">
    <property type="entry name" value="GLYCOSYLTRANSFERASE FAMILY 92 PROTEIN"/>
    <property type="match status" value="1"/>
</dbReference>
<comment type="similarity">
    <text evidence="2">Belongs to the glycosyltransferase 92 family.</text>
</comment>
<feature type="region of interest" description="Disordered" evidence="8">
    <location>
        <begin position="566"/>
        <end position="612"/>
    </location>
</feature>
<feature type="region of interest" description="Disordered" evidence="8">
    <location>
        <begin position="22"/>
        <end position="84"/>
    </location>
</feature>
<keyword evidence="6 9" id="KW-1133">Transmembrane helix</keyword>